<dbReference type="Proteomes" id="UP000626109">
    <property type="component" value="Unassembled WGS sequence"/>
</dbReference>
<evidence type="ECO:0000313" key="2">
    <source>
        <dbReference type="EMBL" id="CAE8742512.1"/>
    </source>
</evidence>
<proteinExistence type="predicted"/>
<comment type="caution">
    <text evidence="1">The sequence shown here is derived from an EMBL/GenBank/DDBJ whole genome shotgun (WGS) entry which is preliminary data.</text>
</comment>
<organism evidence="1 3">
    <name type="scientific">Polarella glacialis</name>
    <name type="common">Dinoflagellate</name>
    <dbReference type="NCBI Taxonomy" id="89957"/>
    <lineage>
        <taxon>Eukaryota</taxon>
        <taxon>Sar</taxon>
        <taxon>Alveolata</taxon>
        <taxon>Dinophyceae</taxon>
        <taxon>Suessiales</taxon>
        <taxon>Suessiaceae</taxon>
        <taxon>Polarella</taxon>
    </lineage>
</organism>
<dbReference type="Proteomes" id="UP000654075">
    <property type="component" value="Unassembled WGS sequence"/>
</dbReference>
<dbReference type="EMBL" id="CAJNNW010037511">
    <property type="protein sequence ID" value="CAE8742512.1"/>
    <property type="molecule type" value="Genomic_DNA"/>
</dbReference>
<evidence type="ECO:0000313" key="3">
    <source>
        <dbReference type="Proteomes" id="UP000654075"/>
    </source>
</evidence>
<evidence type="ECO:0000313" key="1">
    <source>
        <dbReference type="EMBL" id="CAE8588883.1"/>
    </source>
</evidence>
<accession>A0A813DIT4</accession>
<keyword evidence="3" id="KW-1185">Reference proteome</keyword>
<name>A0A813DIT4_POLGL</name>
<gene>
    <name evidence="1" type="ORF">PGLA1383_LOCUS7666</name>
    <name evidence="2" type="ORF">PGLA2088_LOCUS51001</name>
</gene>
<reference evidence="1" key="1">
    <citation type="submission" date="2021-02" db="EMBL/GenBank/DDBJ databases">
        <authorList>
            <person name="Dougan E. K."/>
            <person name="Rhodes N."/>
            <person name="Thang M."/>
            <person name="Chan C."/>
        </authorList>
    </citation>
    <scope>NUCLEOTIDE SEQUENCE</scope>
</reference>
<dbReference type="EMBL" id="CAJNNV010003362">
    <property type="protein sequence ID" value="CAE8588883.1"/>
    <property type="molecule type" value="Genomic_DNA"/>
</dbReference>
<sequence>MWYSLYFQCRCPHHPALVINHRLTSPCLTHESKHIITEQGAMLITGSVSGCWLRRLLKTDQQDASAELVKSPLSCRPPPVEVPMGDVLFSLSRSHVLRLPQRATCLTKGEVPRAPLQEVSQPGFMACP</sequence>
<dbReference type="AlphaFoldDB" id="A0A813DIT4"/>
<protein>
    <submittedName>
        <fullName evidence="1">Uncharacterized protein</fullName>
    </submittedName>
</protein>